<dbReference type="Gene3D" id="3.40.228.10">
    <property type="entry name" value="Dimethylsulfoxide Reductase, domain 2"/>
    <property type="match status" value="1"/>
</dbReference>
<evidence type="ECO:0000256" key="6">
    <source>
        <dbReference type="ARBA" id="ARBA00023002"/>
    </source>
</evidence>
<keyword evidence="5" id="KW-0732">Signal</keyword>
<dbReference type="GO" id="GO:0046872">
    <property type="term" value="F:metal ion binding"/>
    <property type="evidence" value="ECO:0007669"/>
    <property type="project" value="UniProtKB-KW"/>
</dbReference>
<dbReference type="InterPro" id="IPR006657">
    <property type="entry name" value="MoPterin_dinucl-bd_dom"/>
</dbReference>
<dbReference type="GO" id="GO:0043546">
    <property type="term" value="F:molybdopterin cofactor binding"/>
    <property type="evidence" value="ECO:0007669"/>
    <property type="project" value="InterPro"/>
</dbReference>
<dbReference type="Gene3D" id="3.30.2070.10">
    <property type="entry name" value="Formate dehydrogenase/DMSO reductase"/>
    <property type="match status" value="1"/>
</dbReference>
<dbReference type="Proteomes" id="UP000503840">
    <property type="component" value="Unassembled WGS sequence"/>
</dbReference>
<keyword evidence="2" id="KW-0004">4Fe-4S</keyword>
<dbReference type="EMBL" id="BLVO01000012">
    <property type="protein sequence ID" value="GFM32677.1"/>
    <property type="molecule type" value="Genomic_DNA"/>
</dbReference>
<evidence type="ECO:0000313" key="9">
    <source>
        <dbReference type="EMBL" id="GFM32677.1"/>
    </source>
</evidence>
<evidence type="ECO:0000256" key="5">
    <source>
        <dbReference type="ARBA" id="ARBA00022729"/>
    </source>
</evidence>
<comment type="similarity">
    <text evidence="1">Belongs to the prokaryotic molybdopterin-containing oxidoreductase family.</text>
</comment>
<dbReference type="Gene3D" id="2.20.25.90">
    <property type="entry name" value="ADC-like domains"/>
    <property type="match status" value="1"/>
</dbReference>
<dbReference type="Pfam" id="PF01568">
    <property type="entry name" value="Molydop_binding"/>
    <property type="match status" value="1"/>
</dbReference>
<dbReference type="Pfam" id="PF00384">
    <property type="entry name" value="Molybdopterin"/>
    <property type="match status" value="1"/>
</dbReference>
<dbReference type="PANTHER" id="PTHR43742:SF9">
    <property type="entry name" value="TETRATHIONATE REDUCTASE SUBUNIT A"/>
    <property type="match status" value="1"/>
</dbReference>
<dbReference type="InterPro" id="IPR009010">
    <property type="entry name" value="Asp_de-COase-like_dom_sf"/>
</dbReference>
<dbReference type="GO" id="GO:0051539">
    <property type="term" value="F:4 iron, 4 sulfur cluster binding"/>
    <property type="evidence" value="ECO:0007669"/>
    <property type="project" value="UniProtKB-KW"/>
</dbReference>
<evidence type="ECO:0000256" key="1">
    <source>
        <dbReference type="ARBA" id="ARBA00010312"/>
    </source>
</evidence>
<keyword evidence="6" id="KW-0560">Oxidoreductase</keyword>
<evidence type="ECO:0000256" key="3">
    <source>
        <dbReference type="ARBA" id="ARBA00022505"/>
    </source>
</evidence>
<dbReference type="AlphaFoldDB" id="A0A7J0BG17"/>
<sequence length="689" mass="72228">MAVDRRGFLKFVAGVSAGVMVTPIPWKLLDDASIWTQNWPWIPSNVDGASTYVSTVSKLCPSCVGMKVRLVGDRPVRILPDENHPLSKGGISPLAVAEAQMLHSPARVMRPLKKAADGAYVAISWEEADAMLAEKLGAAKGGIACVSGDETGTINEVLSAIAVQAGSGNFYLMPTEAQPAAKAVAAMGGKGQLGYDIENSDYVLAIGANVLETWGTVIRNRAAYKAARPHGEEPAVQYVFAGPVQNSTAAGADQWVPIKAGTEGVFALGIAHLLIKAGARADAADFDAFRSLVEAYNPAKVAEITGTNPEQLKSVAGALMKARTPLVITGSDFGQGTGAATVMAGVAVNMLLGGMNRKGGLKLLPVAEPVVSSAMTRAEMMGKDFVSYMSRINAGKEKAPAAMVFYEANPAYALPQATKMSEVLAKVPFKATFTTFLDETAMLCDLVLPVPMGLERLDDVATPYGSGQALYCLARPVAPMPANVKPAGDYIIALAGKLGCSLGVSSWEEVLQAKAQAMGADWDSLMDGNVFMSDATVSASLSFGADALAKSVAPKAKEGDFAVAPVFKLGIGTAKTAIPPYNNKLIRRWELQGNELYVAMNGATARKLGVLMHDKIVISNKSGNLTARVNIFEGIMNDTIAVLMGLGHTAFDQFSKGKGENVMQLLTVGFEAGTGLSVWNMAGVTISKA</sequence>
<evidence type="ECO:0000259" key="8">
    <source>
        <dbReference type="Pfam" id="PF01568"/>
    </source>
</evidence>
<dbReference type="InterPro" id="IPR053557">
    <property type="entry name" value="Molybdopterin-Qrc_component"/>
</dbReference>
<dbReference type="InterPro" id="IPR006656">
    <property type="entry name" value="Mopterin_OxRdtase"/>
</dbReference>
<dbReference type="NCBIfam" id="NF041783">
    <property type="entry name" value="mnquin_red_QrcB"/>
    <property type="match status" value="1"/>
</dbReference>
<feature type="domain" description="Molybdopterin oxidoreductase" evidence="7">
    <location>
        <begin position="107"/>
        <end position="477"/>
    </location>
</feature>
<dbReference type="InterPro" id="IPR050612">
    <property type="entry name" value="Prok_Mopterin_Oxidored"/>
</dbReference>
<dbReference type="SUPFAM" id="SSF50692">
    <property type="entry name" value="ADC-like"/>
    <property type="match status" value="1"/>
</dbReference>
<dbReference type="Gene3D" id="3.40.50.740">
    <property type="match status" value="1"/>
</dbReference>
<dbReference type="PANTHER" id="PTHR43742">
    <property type="entry name" value="TRIMETHYLAMINE-N-OXIDE REDUCTASE"/>
    <property type="match status" value="1"/>
</dbReference>
<accession>A0A7J0BG17</accession>
<gene>
    <name evidence="9" type="primary">qrcB</name>
    <name evidence="9" type="ORF">DSM101010T_10420</name>
</gene>
<dbReference type="SUPFAM" id="SSF53706">
    <property type="entry name" value="Formate dehydrogenase/DMSO reductase, domains 1-3"/>
    <property type="match status" value="1"/>
</dbReference>
<proteinExistence type="inferred from homology"/>
<keyword evidence="4" id="KW-0479">Metal-binding</keyword>
<name>A0A7J0BG17_9BACT</name>
<dbReference type="GO" id="GO:0016491">
    <property type="term" value="F:oxidoreductase activity"/>
    <property type="evidence" value="ECO:0007669"/>
    <property type="project" value="UniProtKB-KW"/>
</dbReference>
<keyword evidence="2" id="KW-0411">Iron-sulfur</keyword>
<feature type="domain" description="Molybdopterin dinucleotide-binding" evidence="8">
    <location>
        <begin position="594"/>
        <end position="654"/>
    </location>
</feature>
<organism evidence="9 10">
    <name type="scientific">Desulfovibrio subterraneus</name>
    <dbReference type="NCBI Taxonomy" id="2718620"/>
    <lineage>
        <taxon>Bacteria</taxon>
        <taxon>Pseudomonadati</taxon>
        <taxon>Thermodesulfobacteriota</taxon>
        <taxon>Desulfovibrionia</taxon>
        <taxon>Desulfovibrionales</taxon>
        <taxon>Desulfovibrionaceae</taxon>
        <taxon>Desulfovibrio</taxon>
    </lineage>
</organism>
<dbReference type="RefSeq" id="WP_174404367.1">
    <property type="nucleotide sequence ID" value="NZ_BLVO01000012.1"/>
</dbReference>
<keyword evidence="3" id="KW-0500">Molybdenum</keyword>
<evidence type="ECO:0000256" key="2">
    <source>
        <dbReference type="ARBA" id="ARBA00022485"/>
    </source>
</evidence>
<protein>
    <submittedName>
        <fullName evidence="9">Menaquinone reductase, molybdopterin-binding-like subunit</fullName>
    </submittedName>
</protein>
<dbReference type="Gene3D" id="2.40.40.20">
    <property type="match status" value="1"/>
</dbReference>
<keyword evidence="10" id="KW-1185">Reference proteome</keyword>
<reference evidence="9 10" key="1">
    <citation type="submission" date="2020-05" db="EMBL/GenBank/DDBJ databases">
        <title>Draft genome sequence of Desulfovibrio sp. strain HN2T.</title>
        <authorList>
            <person name="Ueno A."/>
            <person name="Tamazawa S."/>
            <person name="Tamamura S."/>
            <person name="Murakami T."/>
            <person name="Kiyama T."/>
            <person name="Inomata H."/>
            <person name="Amano Y."/>
            <person name="Miyakawa K."/>
            <person name="Tamaki H."/>
            <person name="Naganuma T."/>
            <person name="Kaneko K."/>
        </authorList>
    </citation>
    <scope>NUCLEOTIDE SEQUENCE [LARGE SCALE GENOMIC DNA]</scope>
    <source>
        <strain evidence="9 10">HN2</strain>
    </source>
</reference>
<comment type="caution">
    <text evidence="9">The sequence shown here is derived from an EMBL/GenBank/DDBJ whole genome shotgun (WGS) entry which is preliminary data.</text>
</comment>
<evidence type="ECO:0000259" key="7">
    <source>
        <dbReference type="Pfam" id="PF00384"/>
    </source>
</evidence>
<evidence type="ECO:0000313" key="10">
    <source>
        <dbReference type="Proteomes" id="UP000503840"/>
    </source>
</evidence>
<evidence type="ECO:0000256" key="4">
    <source>
        <dbReference type="ARBA" id="ARBA00022723"/>
    </source>
</evidence>
<keyword evidence="2" id="KW-0408">Iron</keyword>